<gene>
    <name evidence="2" type="ORF">WR25_08771</name>
</gene>
<organism evidence="2 3">
    <name type="scientific">Diploscapter pachys</name>
    <dbReference type="NCBI Taxonomy" id="2018661"/>
    <lineage>
        <taxon>Eukaryota</taxon>
        <taxon>Metazoa</taxon>
        <taxon>Ecdysozoa</taxon>
        <taxon>Nematoda</taxon>
        <taxon>Chromadorea</taxon>
        <taxon>Rhabditida</taxon>
        <taxon>Rhabditina</taxon>
        <taxon>Rhabditomorpha</taxon>
        <taxon>Rhabditoidea</taxon>
        <taxon>Rhabditidae</taxon>
        <taxon>Diploscapter</taxon>
    </lineage>
</organism>
<feature type="compositionally biased region" description="Basic residues" evidence="1">
    <location>
        <begin position="111"/>
        <end position="129"/>
    </location>
</feature>
<reference evidence="2 3" key="1">
    <citation type="journal article" date="2017" name="Curr. Biol.">
        <title>Genome architecture and evolution of a unichromosomal asexual nematode.</title>
        <authorList>
            <person name="Fradin H."/>
            <person name="Zegar C."/>
            <person name="Gutwein M."/>
            <person name="Lucas J."/>
            <person name="Kovtun M."/>
            <person name="Corcoran D."/>
            <person name="Baugh L.R."/>
            <person name="Kiontke K."/>
            <person name="Gunsalus K."/>
            <person name="Fitch D.H."/>
            <person name="Piano F."/>
        </authorList>
    </citation>
    <scope>NUCLEOTIDE SEQUENCE [LARGE SCALE GENOMIC DNA]</scope>
    <source>
        <strain evidence="2">PF1309</strain>
    </source>
</reference>
<name>A0A2A2JWX2_9BILA</name>
<evidence type="ECO:0000256" key="1">
    <source>
        <dbReference type="SAM" id="MobiDB-lite"/>
    </source>
</evidence>
<dbReference type="Proteomes" id="UP000218231">
    <property type="component" value="Unassembled WGS sequence"/>
</dbReference>
<proteinExistence type="predicted"/>
<feature type="region of interest" description="Disordered" evidence="1">
    <location>
        <begin position="101"/>
        <end position="129"/>
    </location>
</feature>
<evidence type="ECO:0000313" key="2">
    <source>
        <dbReference type="EMBL" id="PAV66082.1"/>
    </source>
</evidence>
<accession>A0A2A2JWX2</accession>
<sequence>MRFELVAIRVEKVQRVSLAAVLLPQAHVVLAQALGEGREVALANGKRVVRVRALQVARLYLIDRQAQPQLAQAQIGTPLPPSTEPEAQYLLVEHDAVGEVGDGQGQERFAGRGKRQRPAKRRSYPRTHQRGIEQAPLVIPGIALIGGVLLPPRGALDLHQAVGLVRIKAGDKQLEGVLVLHDKGRRVCGKLGLDAVQTPTTPAGCPGQSHTATTLFNSLLTIYKPSPGVTGAVCRFAISPGHRHVEEVLLRIRTHAQPLHQCPGGCVDARGVTDDLKQPKGRPRVGQARAGRLECVALAPVFTPEDPADFDMRAARYLVPGRGQAKPADKRAILLALDRDKAETVRLQVPIALGKHRAGFSGRQYCRVVVAPDFGVGVDEGKGFDVPLCPRAQDKTRSLDEHG</sequence>
<evidence type="ECO:0000313" key="3">
    <source>
        <dbReference type="Proteomes" id="UP000218231"/>
    </source>
</evidence>
<dbReference type="EMBL" id="LIAE01010164">
    <property type="protein sequence ID" value="PAV66082.1"/>
    <property type="molecule type" value="Genomic_DNA"/>
</dbReference>
<comment type="caution">
    <text evidence="2">The sequence shown here is derived from an EMBL/GenBank/DDBJ whole genome shotgun (WGS) entry which is preliminary data.</text>
</comment>
<dbReference type="AlphaFoldDB" id="A0A2A2JWX2"/>
<keyword evidence="3" id="KW-1185">Reference proteome</keyword>
<protein>
    <submittedName>
        <fullName evidence="2">Uncharacterized protein</fullName>
    </submittedName>
</protein>